<dbReference type="Proteomes" id="UP000440694">
    <property type="component" value="Unassembled WGS sequence"/>
</dbReference>
<dbReference type="SMART" id="SM00271">
    <property type="entry name" value="DnaJ"/>
    <property type="match status" value="1"/>
</dbReference>
<dbReference type="CDD" id="cd07316">
    <property type="entry name" value="terB_like_DjlA"/>
    <property type="match status" value="1"/>
</dbReference>
<comment type="caution">
    <text evidence="2">The sequence shown here is derived from an EMBL/GenBank/DDBJ whole genome shotgun (WGS) entry which is preliminary data.</text>
</comment>
<gene>
    <name evidence="2" type="ORF">GIW81_13930</name>
</gene>
<reference evidence="2 3" key="1">
    <citation type="submission" date="2019-11" db="EMBL/GenBank/DDBJ databases">
        <title>Identification of a novel strain.</title>
        <authorList>
            <person name="Xu Q."/>
            <person name="Wang G."/>
        </authorList>
    </citation>
    <scope>NUCLEOTIDE SEQUENCE [LARGE SCALE GENOMIC DNA]</scope>
    <source>
        <strain evidence="3">xq</strain>
    </source>
</reference>
<keyword evidence="3" id="KW-1185">Reference proteome</keyword>
<organism evidence="2 3">
    <name type="scientific">Hyphomicrobium album</name>
    <dbReference type="NCBI Taxonomy" id="2665159"/>
    <lineage>
        <taxon>Bacteria</taxon>
        <taxon>Pseudomonadati</taxon>
        <taxon>Pseudomonadota</taxon>
        <taxon>Alphaproteobacteria</taxon>
        <taxon>Hyphomicrobiales</taxon>
        <taxon>Hyphomicrobiaceae</taxon>
        <taxon>Hyphomicrobium</taxon>
    </lineage>
</organism>
<evidence type="ECO:0000259" key="1">
    <source>
        <dbReference type="PROSITE" id="PS50076"/>
    </source>
</evidence>
<evidence type="ECO:0000313" key="2">
    <source>
        <dbReference type="EMBL" id="MTD95434.1"/>
    </source>
</evidence>
<name>A0A6I3KK03_9HYPH</name>
<dbReference type="SUPFAM" id="SSF46565">
    <property type="entry name" value="Chaperone J-domain"/>
    <property type="match status" value="1"/>
</dbReference>
<dbReference type="Gene3D" id="1.10.3680.10">
    <property type="entry name" value="TerB-like"/>
    <property type="match status" value="1"/>
</dbReference>
<dbReference type="InterPro" id="IPR036869">
    <property type="entry name" value="J_dom_sf"/>
</dbReference>
<dbReference type="InterPro" id="IPR007791">
    <property type="entry name" value="DjlA_N"/>
</dbReference>
<accession>A0A6I3KK03</accession>
<evidence type="ECO:0000313" key="3">
    <source>
        <dbReference type="Proteomes" id="UP000440694"/>
    </source>
</evidence>
<dbReference type="CDD" id="cd06257">
    <property type="entry name" value="DnaJ"/>
    <property type="match status" value="1"/>
</dbReference>
<dbReference type="AlphaFoldDB" id="A0A6I3KK03"/>
<feature type="domain" description="J" evidence="1">
    <location>
        <begin position="173"/>
        <end position="246"/>
    </location>
</feature>
<dbReference type="InterPro" id="IPR029024">
    <property type="entry name" value="TerB-like"/>
</dbReference>
<dbReference type="PROSITE" id="PS50076">
    <property type="entry name" value="DNAJ_2"/>
    <property type="match status" value="1"/>
</dbReference>
<sequence length="246" mass="26979">MGMPMPWNAIARAVGIEAGGASMRDTLSTLWNRIVGERAKTPGYRTVAFTIAVTTLAAKMAKADGVALPVEERAFARVFNIPPEERANFGRLFDLAAQDIAGYDIYAGKIARLLADEPDMLRALLECLFHVAAADGVLHPDEDTFLSLVAEKFGLTRGEFHSIRAGFVKDPCSPYTILGVDGRISDAELKLRHRALVREHHPDRLAAHGVPPELRCAANRRLAAINAAYDTILSERGLRPQRDERP</sequence>
<dbReference type="EMBL" id="WMBQ01000002">
    <property type="protein sequence ID" value="MTD95434.1"/>
    <property type="molecule type" value="Genomic_DNA"/>
</dbReference>
<dbReference type="SUPFAM" id="SSF158682">
    <property type="entry name" value="TerB-like"/>
    <property type="match status" value="1"/>
</dbReference>
<dbReference type="InterPro" id="IPR001623">
    <property type="entry name" value="DnaJ_domain"/>
</dbReference>
<protein>
    <submittedName>
        <fullName evidence="2">DnaJ domain-containing protein</fullName>
    </submittedName>
</protein>
<dbReference type="Gene3D" id="1.10.287.110">
    <property type="entry name" value="DnaJ domain"/>
    <property type="match status" value="1"/>
</dbReference>
<dbReference type="Pfam" id="PF05099">
    <property type="entry name" value="TerB"/>
    <property type="match status" value="1"/>
</dbReference>
<proteinExistence type="predicted"/>